<proteinExistence type="inferred from homology"/>
<keyword evidence="5 7" id="KW-1133">Transmembrane helix</keyword>
<evidence type="ECO:0000313" key="10">
    <source>
        <dbReference type="Proteomes" id="UP000053326"/>
    </source>
</evidence>
<comment type="caution">
    <text evidence="9">The sequence shown here is derived from an EMBL/GenBank/DDBJ whole genome shotgun (WGS) entry which is preliminary data.</text>
</comment>
<feature type="transmembrane region" description="Helical" evidence="7">
    <location>
        <begin position="73"/>
        <end position="90"/>
    </location>
</feature>
<protein>
    <submittedName>
        <fullName evidence="9">Acyltransferase-like protein</fullName>
    </submittedName>
</protein>
<feature type="domain" description="Acyltransferase 3" evidence="8">
    <location>
        <begin position="6"/>
        <end position="301"/>
    </location>
</feature>
<feature type="transmembrane region" description="Helical" evidence="7">
    <location>
        <begin position="200"/>
        <end position="219"/>
    </location>
</feature>
<gene>
    <name evidence="9" type="ORF">XD66_0931</name>
</gene>
<dbReference type="GO" id="GO:0016413">
    <property type="term" value="F:O-acetyltransferase activity"/>
    <property type="evidence" value="ECO:0007669"/>
    <property type="project" value="TreeGrafter"/>
</dbReference>
<comment type="similarity">
    <text evidence="2">Belongs to the acyltransferase 3 family.</text>
</comment>
<evidence type="ECO:0000256" key="4">
    <source>
        <dbReference type="ARBA" id="ARBA00022692"/>
    </source>
</evidence>
<evidence type="ECO:0000256" key="2">
    <source>
        <dbReference type="ARBA" id="ARBA00007400"/>
    </source>
</evidence>
<dbReference type="PANTHER" id="PTHR40074:SF2">
    <property type="entry name" value="O-ACETYLTRANSFERASE WECH"/>
    <property type="match status" value="1"/>
</dbReference>
<feature type="transmembrane region" description="Helical" evidence="7">
    <location>
        <begin position="288"/>
        <end position="306"/>
    </location>
</feature>
<evidence type="ECO:0000256" key="5">
    <source>
        <dbReference type="ARBA" id="ARBA00022989"/>
    </source>
</evidence>
<dbReference type="InterPro" id="IPR002656">
    <property type="entry name" value="Acyl_transf_3_dom"/>
</dbReference>
<reference evidence="10" key="1">
    <citation type="journal article" date="2015" name="MBio">
        <title>Genome-Resolved Metagenomic Analysis Reveals Roles for Candidate Phyla and Other Microbial Community Members in Biogeochemical Transformations in Oil Reservoirs.</title>
        <authorList>
            <person name="Hu P."/>
            <person name="Tom L."/>
            <person name="Singh A."/>
            <person name="Thomas B.C."/>
            <person name="Baker B.J."/>
            <person name="Piceno Y.M."/>
            <person name="Andersen G.L."/>
            <person name="Banfield J.F."/>
        </authorList>
    </citation>
    <scope>NUCLEOTIDE SEQUENCE [LARGE SCALE GENOMIC DNA]</scope>
</reference>
<dbReference type="PANTHER" id="PTHR40074">
    <property type="entry name" value="O-ACETYLTRANSFERASE WECH"/>
    <property type="match status" value="1"/>
</dbReference>
<keyword evidence="4 7" id="KW-0812">Transmembrane</keyword>
<feature type="transmembrane region" description="Helical" evidence="7">
    <location>
        <begin position="110"/>
        <end position="129"/>
    </location>
</feature>
<dbReference type="EMBL" id="LGFO01000109">
    <property type="protein sequence ID" value="KUK36361.1"/>
    <property type="molecule type" value="Genomic_DNA"/>
</dbReference>
<accession>A0A101FG31</accession>
<evidence type="ECO:0000256" key="6">
    <source>
        <dbReference type="ARBA" id="ARBA00023136"/>
    </source>
</evidence>
<keyword evidence="3" id="KW-1003">Cell membrane</keyword>
<evidence type="ECO:0000259" key="8">
    <source>
        <dbReference type="Pfam" id="PF01757"/>
    </source>
</evidence>
<keyword evidence="6 7" id="KW-0472">Membrane</keyword>
<comment type="subcellular location">
    <subcellularLocation>
        <location evidence="1">Cell membrane</location>
        <topology evidence="1">Multi-pass membrane protein</topology>
    </subcellularLocation>
</comment>
<name>A0A101FG31_9THEO</name>
<evidence type="ECO:0000256" key="3">
    <source>
        <dbReference type="ARBA" id="ARBA00022475"/>
    </source>
</evidence>
<evidence type="ECO:0000256" key="1">
    <source>
        <dbReference type="ARBA" id="ARBA00004651"/>
    </source>
</evidence>
<keyword evidence="9" id="KW-0808">Transferase</keyword>
<keyword evidence="9" id="KW-0012">Acyltransferase</keyword>
<evidence type="ECO:0000256" key="7">
    <source>
        <dbReference type="SAM" id="Phobius"/>
    </source>
</evidence>
<dbReference type="GO" id="GO:0009246">
    <property type="term" value="P:enterobacterial common antigen biosynthetic process"/>
    <property type="evidence" value="ECO:0007669"/>
    <property type="project" value="TreeGrafter"/>
</dbReference>
<dbReference type="GO" id="GO:0005886">
    <property type="term" value="C:plasma membrane"/>
    <property type="evidence" value="ECO:0007669"/>
    <property type="project" value="UniProtKB-SubCell"/>
</dbReference>
<sequence length="320" mass="35601">MAGKRNAAVDSLKGAAILSVVLIHVFRDGGAGVLIGEIGRWAVPAFFMVQGYYLRGSVLKRWPVYSLKRLGRVYLPFLAWSAGYGIYFWLVDRRAFTLSDVLLGETAVHLYFVIYYMLFALLLPFLYLLPQRLRRCCYWVMIFSNFGICSALELQRSYGIHLFSYSGINPVKWWGFVALGMLAGEQREVLAGLIKRKRRAVILISAGLAAAGTALPFLMGTVGYMYNRSSLFPLAFGCTAGLLALFDREGVPGRDFLAFLGRRSFSIYLSHFLVVHYCKYVLGFDLLWAVAVLALAVSLLTTAVAGKVCERLRPLPAGEG</sequence>
<organism evidence="9 10">
    <name type="scientific">Thermacetogenium phaeum</name>
    <dbReference type="NCBI Taxonomy" id="85874"/>
    <lineage>
        <taxon>Bacteria</taxon>
        <taxon>Bacillati</taxon>
        <taxon>Bacillota</taxon>
        <taxon>Clostridia</taxon>
        <taxon>Thermoanaerobacterales</taxon>
        <taxon>Thermoanaerobacteraceae</taxon>
        <taxon>Thermacetogenium</taxon>
    </lineage>
</organism>
<evidence type="ECO:0000313" key="9">
    <source>
        <dbReference type="EMBL" id="KUK36361.1"/>
    </source>
</evidence>
<dbReference type="AlphaFoldDB" id="A0A101FG31"/>
<dbReference type="Pfam" id="PF01757">
    <property type="entry name" value="Acyl_transf_3"/>
    <property type="match status" value="1"/>
</dbReference>
<dbReference type="Proteomes" id="UP000053326">
    <property type="component" value="Unassembled WGS sequence"/>
</dbReference>